<gene>
    <name evidence="7" type="primary">pknB_4</name>
    <name evidence="7" type="ORF">Pan54_16120</name>
</gene>
<dbReference type="EMBL" id="SJPG01000001">
    <property type="protein sequence ID" value="TWT60881.1"/>
    <property type="molecule type" value="Genomic_DNA"/>
</dbReference>
<dbReference type="PANTHER" id="PTHR43289:SF6">
    <property type="entry name" value="SERINE_THREONINE-PROTEIN KINASE NEKL-3"/>
    <property type="match status" value="1"/>
</dbReference>
<keyword evidence="1 7" id="KW-0808">Transferase</keyword>
<evidence type="ECO:0000256" key="1">
    <source>
        <dbReference type="ARBA" id="ARBA00022679"/>
    </source>
</evidence>
<dbReference type="InterPro" id="IPR000719">
    <property type="entry name" value="Prot_kinase_dom"/>
</dbReference>
<feature type="binding site" evidence="5">
    <location>
        <position position="138"/>
    </location>
    <ligand>
        <name>ATP</name>
        <dbReference type="ChEBI" id="CHEBI:30616"/>
    </ligand>
</feature>
<protein>
    <submittedName>
        <fullName evidence="7">Serine/threonine-protein kinase PknB</fullName>
        <ecNumber evidence="7">2.7.11.1</ecNumber>
    </submittedName>
</protein>
<dbReference type="Gene3D" id="3.30.200.20">
    <property type="entry name" value="Phosphorylase Kinase, domain 1"/>
    <property type="match status" value="1"/>
</dbReference>
<dbReference type="PROSITE" id="PS50011">
    <property type="entry name" value="PROTEIN_KINASE_DOM"/>
    <property type="match status" value="1"/>
</dbReference>
<keyword evidence="4 5" id="KW-0067">ATP-binding</keyword>
<dbReference type="Pfam" id="PF00069">
    <property type="entry name" value="Pkinase"/>
    <property type="match status" value="1"/>
</dbReference>
<dbReference type="InterPro" id="IPR017441">
    <property type="entry name" value="Protein_kinase_ATP_BS"/>
</dbReference>
<evidence type="ECO:0000256" key="5">
    <source>
        <dbReference type="PROSITE-ProRule" id="PRU10141"/>
    </source>
</evidence>
<evidence type="ECO:0000313" key="8">
    <source>
        <dbReference type="Proteomes" id="UP000316095"/>
    </source>
</evidence>
<proteinExistence type="predicted"/>
<accession>A0A5C5XEN9</accession>
<dbReference type="PROSITE" id="PS00107">
    <property type="entry name" value="PROTEIN_KINASE_ATP"/>
    <property type="match status" value="1"/>
</dbReference>
<evidence type="ECO:0000313" key="7">
    <source>
        <dbReference type="EMBL" id="TWT60881.1"/>
    </source>
</evidence>
<dbReference type="GO" id="GO:0005524">
    <property type="term" value="F:ATP binding"/>
    <property type="evidence" value="ECO:0007669"/>
    <property type="project" value="UniProtKB-UniRule"/>
</dbReference>
<dbReference type="RefSeq" id="WP_146502938.1">
    <property type="nucleotide sequence ID" value="NZ_SJPG01000001.1"/>
</dbReference>
<dbReference type="AlphaFoldDB" id="A0A5C5XEN9"/>
<evidence type="ECO:0000256" key="4">
    <source>
        <dbReference type="ARBA" id="ARBA00022840"/>
    </source>
</evidence>
<comment type="caution">
    <text evidence="7">The sequence shown here is derived from an EMBL/GenBank/DDBJ whole genome shotgun (WGS) entry which is preliminary data.</text>
</comment>
<reference evidence="7 8" key="1">
    <citation type="submission" date="2019-02" db="EMBL/GenBank/DDBJ databases">
        <title>Deep-cultivation of Planctomycetes and their phenomic and genomic characterization uncovers novel biology.</title>
        <authorList>
            <person name="Wiegand S."/>
            <person name="Jogler M."/>
            <person name="Boedeker C."/>
            <person name="Pinto D."/>
            <person name="Vollmers J."/>
            <person name="Rivas-Marin E."/>
            <person name="Kohn T."/>
            <person name="Peeters S.H."/>
            <person name="Heuer A."/>
            <person name="Rast P."/>
            <person name="Oberbeckmann S."/>
            <person name="Bunk B."/>
            <person name="Jeske O."/>
            <person name="Meyerdierks A."/>
            <person name="Storesund J.E."/>
            <person name="Kallscheuer N."/>
            <person name="Luecker S."/>
            <person name="Lage O.M."/>
            <person name="Pohl T."/>
            <person name="Merkel B.J."/>
            <person name="Hornburger P."/>
            <person name="Mueller R.-W."/>
            <person name="Bruemmer F."/>
            <person name="Labrenz M."/>
            <person name="Spormann A.M."/>
            <person name="Op Den Camp H."/>
            <person name="Overmann J."/>
            <person name="Amann R."/>
            <person name="Jetten M.S.M."/>
            <person name="Mascher T."/>
            <person name="Medema M.H."/>
            <person name="Devos D.P."/>
            <person name="Kaster A.-K."/>
            <person name="Ovreas L."/>
            <person name="Rohde M."/>
            <person name="Galperin M.Y."/>
            <person name="Jogler C."/>
        </authorList>
    </citation>
    <scope>NUCLEOTIDE SEQUENCE [LARGE SCALE GENOMIC DNA]</scope>
    <source>
        <strain evidence="7 8">Pan54</strain>
    </source>
</reference>
<dbReference type="SUPFAM" id="SSF56112">
    <property type="entry name" value="Protein kinase-like (PK-like)"/>
    <property type="match status" value="1"/>
</dbReference>
<keyword evidence="2 5" id="KW-0547">Nucleotide-binding</keyword>
<keyword evidence="3 7" id="KW-0418">Kinase</keyword>
<dbReference type="Gene3D" id="1.10.510.10">
    <property type="entry name" value="Transferase(Phosphotransferase) domain 1"/>
    <property type="match status" value="1"/>
</dbReference>
<evidence type="ECO:0000256" key="2">
    <source>
        <dbReference type="ARBA" id="ARBA00022741"/>
    </source>
</evidence>
<dbReference type="OrthoDB" id="6111975at2"/>
<dbReference type="Proteomes" id="UP000316095">
    <property type="component" value="Unassembled WGS sequence"/>
</dbReference>
<keyword evidence="8" id="KW-1185">Reference proteome</keyword>
<evidence type="ECO:0000256" key="3">
    <source>
        <dbReference type="ARBA" id="ARBA00022777"/>
    </source>
</evidence>
<dbReference type="GO" id="GO:0004674">
    <property type="term" value="F:protein serine/threonine kinase activity"/>
    <property type="evidence" value="ECO:0007669"/>
    <property type="project" value="UniProtKB-EC"/>
</dbReference>
<organism evidence="7 8">
    <name type="scientific">Rubinisphaera italica</name>
    <dbReference type="NCBI Taxonomy" id="2527969"/>
    <lineage>
        <taxon>Bacteria</taxon>
        <taxon>Pseudomonadati</taxon>
        <taxon>Planctomycetota</taxon>
        <taxon>Planctomycetia</taxon>
        <taxon>Planctomycetales</taxon>
        <taxon>Planctomycetaceae</taxon>
        <taxon>Rubinisphaera</taxon>
    </lineage>
</organism>
<dbReference type="SMART" id="SM00220">
    <property type="entry name" value="S_TKc"/>
    <property type="match status" value="1"/>
</dbReference>
<sequence length="651" mass="73167">MDTAGTKIEAICKKFEEAIQENLQPRIEEFITKIHESYQKQLFIQLFGIELDYYRRIGVNIDLDDWLERFPEYEVTISNATLSQVKTVSMPLSTDRNSIENAVTKLTRYRVTNKLGEGGMGTVYKAYDTRLERDVAIKFPHIPDVADGDEIIDRFFREAKAASGLDHPNICTVYDRGEVEGLHYIVMKYIDGKTLDAWAKSKQPLHATQIANIFVQLTDALQVVHENNQIHRDVKPGNILVSDSDRPVLTDFGLVREGLFRQAVSLVGTPAYGSPEQFDPHSSELGPQVDIYSLGATLYSVLTGQAPFSGSANYVIFQAKQSDPIPPSEIIPTCDRELARICLKMMSRNPNDRYHSMPEVRRDLERVTVRQDSKLIPAILGLSVLCIGLVFFVKAMLAPSSGSIPKDREKDVAQETGLSLNNNTQKPLIGDIDIKLWNSTDTARRNLSLTDADVLPLQPDDSIRVYANSDPPSYLYLIWISPDGSVIPVYPGTPGDWNSFATQSSITGTLSLPDEVDQGWPMDEETGMETLVLLARRDPVSGETVQQLQALKSTLPPQTVQDERAVVWFNRDQAIESNKQNLTTNSTVRTPLLNEQLVKVQKDLESVARSPQFHNKKTLEDSFLKVQKILMEKFEDDFEIISAISFVNIRE</sequence>
<evidence type="ECO:0000259" key="6">
    <source>
        <dbReference type="PROSITE" id="PS50011"/>
    </source>
</evidence>
<dbReference type="EC" id="2.7.11.1" evidence="7"/>
<dbReference type="CDD" id="cd14014">
    <property type="entry name" value="STKc_PknB_like"/>
    <property type="match status" value="1"/>
</dbReference>
<dbReference type="PANTHER" id="PTHR43289">
    <property type="entry name" value="MITOGEN-ACTIVATED PROTEIN KINASE KINASE KINASE 20-RELATED"/>
    <property type="match status" value="1"/>
</dbReference>
<feature type="domain" description="Protein kinase" evidence="6">
    <location>
        <begin position="109"/>
        <end position="367"/>
    </location>
</feature>
<name>A0A5C5XEN9_9PLAN</name>
<dbReference type="InterPro" id="IPR011009">
    <property type="entry name" value="Kinase-like_dom_sf"/>
</dbReference>